<reference evidence="10" key="1">
    <citation type="submission" date="2022-11" db="EMBL/GenBank/DDBJ databases">
        <title>Biodiversity and phylogenetic relationships of bacteria.</title>
        <authorList>
            <person name="Machado R.A.R."/>
            <person name="Bhat A."/>
            <person name="Loulou A."/>
            <person name="Kallel S."/>
        </authorList>
    </citation>
    <scope>NUCLEOTIDE SEQUENCE</scope>
    <source>
        <strain evidence="10">K-TC2</strain>
    </source>
</reference>
<evidence type="ECO:0000256" key="4">
    <source>
        <dbReference type="ARBA" id="ARBA00022519"/>
    </source>
</evidence>
<comment type="subcellular location">
    <subcellularLocation>
        <location evidence="1">Cell inner membrane</location>
        <topology evidence="1">Multi-pass membrane protein</topology>
    </subcellularLocation>
</comment>
<feature type="transmembrane region" description="Helical" evidence="9">
    <location>
        <begin position="119"/>
        <end position="141"/>
    </location>
</feature>
<gene>
    <name evidence="10" type="ORF">OSH07_05255</name>
</gene>
<evidence type="ECO:0000256" key="8">
    <source>
        <dbReference type="ARBA" id="ARBA00035655"/>
    </source>
</evidence>
<comment type="similarity">
    <text evidence="8">Belongs to the TsuA/YedE (TC 9.B.102) family.</text>
</comment>
<dbReference type="PANTHER" id="PTHR30574:SF1">
    <property type="entry name" value="SULPHUR TRANSPORT DOMAIN-CONTAINING PROTEIN"/>
    <property type="match status" value="1"/>
</dbReference>
<evidence type="ECO:0000313" key="11">
    <source>
        <dbReference type="Proteomes" id="UP001144805"/>
    </source>
</evidence>
<keyword evidence="2" id="KW-0813">Transport</keyword>
<evidence type="ECO:0000256" key="6">
    <source>
        <dbReference type="ARBA" id="ARBA00022989"/>
    </source>
</evidence>
<protein>
    <submittedName>
        <fullName evidence="10">YeeE/YedE thiosulfate transporter family protein</fullName>
    </submittedName>
</protein>
<evidence type="ECO:0000256" key="7">
    <source>
        <dbReference type="ARBA" id="ARBA00023136"/>
    </source>
</evidence>
<evidence type="ECO:0000256" key="5">
    <source>
        <dbReference type="ARBA" id="ARBA00022692"/>
    </source>
</evidence>
<dbReference type="PANTHER" id="PTHR30574">
    <property type="entry name" value="INNER MEMBRANE PROTEIN YEDE"/>
    <property type="match status" value="1"/>
</dbReference>
<evidence type="ECO:0000256" key="2">
    <source>
        <dbReference type="ARBA" id="ARBA00022448"/>
    </source>
</evidence>
<dbReference type="Pfam" id="PF04143">
    <property type="entry name" value="Sulf_transp"/>
    <property type="match status" value="1"/>
</dbReference>
<proteinExistence type="inferred from homology"/>
<feature type="transmembrane region" description="Helical" evidence="9">
    <location>
        <begin position="48"/>
        <end position="68"/>
    </location>
</feature>
<keyword evidence="5 9" id="KW-0812">Transmembrane</keyword>
<evidence type="ECO:0000256" key="3">
    <source>
        <dbReference type="ARBA" id="ARBA00022475"/>
    </source>
</evidence>
<dbReference type="EMBL" id="JAPKNK010000002">
    <property type="protein sequence ID" value="MCX5568591.1"/>
    <property type="molecule type" value="Genomic_DNA"/>
</dbReference>
<feature type="transmembrane region" description="Helical" evidence="9">
    <location>
        <begin position="88"/>
        <end position="107"/>
    </location>
</feature>
<evidence type="ECO:0000313" key="10">
    <source>
        <dbReference type="EMBL" id="MCX5568591.1"/>
    </source>
</evidence>
<dbReference type="Proteomes" id="UP001144805">
    <property type="component" value="Unassembled WGS sequence"/>
</dbReference>
<keyword evidence="7 9" id="KW-0472">Membrane</keyword>
<evidence type="ECO:0000256" key="1">
    <source>
        <dbReference type="ARBA" id="ARBA00004429"/>
    </source>
</evidence>
<keyword evidence="3" id="KW-1003">Cell membrane</keyword>
<dbReference type="GO" id="GO:0005886">
    <property type="term" value="C:plasma membrane"/>
    <property type="evidence" value="ECO:0007669"/>
    <property type="project" value="UniProtKB-SubCell"/>
</dbReference>
<keyword evidence="11" id="KW-1185">Reference proteome</keyword>
<dbReference type="InterPro" id="IPR007272">
    <property type="entry name" value="Sulf_transp_TsuA/YedE"/>
</dbReference>
<feature type="transmembrane region" description="Helical" evidence="9">
    <location>
        <begin position="6"/>
        <end position="27"/>
    </location>
</feature>
<keyword evidence="6 9" id="KW-1133">Transmembrane helix</keyword>
<dbReference type="RefSeq" id="WP_266337565.1">
    <property type="nucleotide sequence ID" value="NZ_JAPKNK010000002.1"/>
</dbReference>
<keyword evidence="4" id="KW-0997">Cell inner membrane</keyword>
<organism evidence="10 11">
    <name type="scientific">Kaistia nematophila</name>
    <dbReference type="NCBI Taxonomy" id="2994654"/>
    <lineage>
        <taxon>Bacteria</taxon>
        <taxon>Pseudomonadati</taxon>
        <taxon>Pseudomonadota</taxon>
        <taxon>Alphaproteobacteria</taxon>
        <taxon>Hyphomicrobiales</taxon>
        <taxon>Kaistiaceae</taxon>
        <taxon>Kaistia</taxon>
    </lineage>
</organism>
<evidence type="ECO:0000256" key="9">
    <source>
        <dbReference type="SAM" id="Phobius"/>
    </source>
</evidence>
<accession>A0A9X3E004</accession>
<sequence length="145" mass="14447">MIGFSPISAIIGGALIGAAAGLLWIVNGRIAGISSIFGSALSRRLEDLPWRLLFLAGLPIGAAIGLAVAPRLIPDASAAMPALNLDPLGLAASGLLVGVGTALARGCTSGHGVCGLARLSVRSMVAVLAFMAAAIVTVFIVRHGL</sequence>
<dbReference type="AlphaFoldDB" id="A0A9X3E004"/>
<comment type="caution">
    <text evidence="10">The sequence shown here is derived from an EMBL/GenBank/DDBJ whole genome shotgun (WGS) entry which is preliminary data.</text>
</comment>
<name>A0A9X3E004_9HYPH</name>